<protein>
    <recommendedName>
        <fullName evidence="3">N-acetylmuramic acid 6-phosphate etherase</fullName>
        <shortName evidence="3">MurNAc-6-P etherase</shortName>
        <ecNumber evidence="3">4.2.1.126</ecNumber>
    </recommendedName>
    <alternativeName>
        <fullName evidence="3">N-acetylmuramic acid 6-phosphate hydrolase</fullName>
    </alternativeName>
    <alternativeName>
        <fullName evidence="3">N-acetylmuramic acid 6-phosphate lyase</fullName>
    </alternativeName>
</protein>
<comment type="caution">
    <text evidence="5">The sequence shown here is derived from an EMBL/GenBank/DDBJ whole genome shotgun (WGS) entry which is preliminary data.</text>
</comment>
<comment type="pathway">
    <text evidence="3">Amino-sugar metabolism; N-acetylmuramate degradation.</text>
</comment>
<dbReference type="RefSeq" id="WP_135532155.1">
    <property type="nucleotide sequence ID" value="NZ_SRKZ01000006.1"/>
</dbReference>
<dbReference type="InterPro" id="IPR005488">
    <property type="entry name" value="Etherase_MurQ"/>
</dbReference>
<evidence type="ECO:0000259" key="4">
    <source>
        <dbReference type="PROSITE" id="PS51464"/>
    </source>
</evidence>
<dbReference type="NCBIfam" id="NF003915">
    <property type="entry name" value="PRK05441.1"/>
    <property type="match status" value="1"/>
</dbReference>
<evidence type="ECO:0000256" key="1">
    <source>
        <dbReference type="ARBA" id="ARBA00023239"/>
    </source>
</evidence>
<gene>
    <name evidence="3 5" type="primary">murQ</name>
    <name evidence="5" type="ORF">EU557_19470</name>
</gene>
<dbReference type="PANTHER" id="PTHR10088">
    <property type="entry name" value="GLUCOKINASE REGULATORY PROTEIN"/>
    <property type="match status" value="1"/>
</dbReference>
<dbReference type="GO" id="GO:0046348">
    <property type="term" value="P:amino sugar catabolic process"/>
    <property type="evidence" value="ECO:0007669"/>
    <property type="project" value="InterPro"/>
</dbReference>
<feature type="active site" evidence="3">
    <location>
        <position position="109"/>
    </location>
</feature>
<dbReference type="EC" id="4.2.1.126" evidence="3"/>
<dbReference type="PROSITE" id="PS01272">
    <property type="entry name" value="GCKR"/>
    <property type="match status" value="1"/>
</dbReference>
<keyword evidence="1 3" id="KW-0456">Lyase</keyword>
<evidence type="ECO:0000256" key="2">
    <source>
        <dbReference type="ARBA" id="ARBA00023277"/>
    </source>
</evidence>
<dbReference type="InterPro" id="IPR005486">
    <property type="entry name" value="Glucokinase_regulatory_CS"/>
</dbReference>
<dbReference type="InterPro" id="IPR001347">
    <property type="entry name" value="SIS_dom"/>
</dbReference>
<dbReference type="OrthoDB" id="9813395at2"/>
<dbReference type="PROSITE" id="PS51464">
    <property type="entry name" value="SIS"/>
    <property type="match status" value="1"/>
</dbReference>
<dbReference type="GO" id="GO:0097367">
    <property type="term" value="F:carbohydrate derivative binding"/>
    <property type="evidence" value="ECO:0007669"/>
    <property type="project" value="InterPro"/>
</dbReference>
<dbReference type="GO" id="GO:0016803">
    <property type="term" value="F:ether hydrolase activity"/>
    <property type="evidence" value="ECO:0007669"/>
    <property type="project" value="TreeGrafter"/>
</dbReference>
<dbReference type="NCBIfam" id="NF009222">
    <property type="entry name" value="PRK12570.1"/>
    <property type="match status" value="1"/>
</dbReference>
<comment type="catalytic activity">
    <reaction evidence="3">
        <text>N-acetyl-D-muramate 6-phosphate + H2O = N-acetyl-D-glucosamine 6-phosphate + (R)-lactate</text>
        <dbReference type="Rhea" id="RHEA:26410"/>
        <dbReference type="ChEBI" id="CHEBI:15377"/>
        <dbReference type="ChEBI" id="CHEBI:16004"/>
        <dbReference type="ChEBI" id="CHEBI:57513"/>
        <dbReference type="ChEBI" id="CHEBI:58722"/>
        <dbReference type="EC" id="4.2.1.126"/>
    </reaction>
</comment>
<dbReference type="Gene3D" id="1.10.8.1080">
    <property type="match status" value="1"/>
</dbReference>
<dbReference type="PANTHER" id="PTHR10088:SF4">
    <property type="entry name" value="GLUCOKINASE REGULATORY PROTEIN"/>
    <property type="match status" value="1"/>
</dbReference>
<name>A0A4Z0MEW1_9BACT</name>
<dbReference type="UniPathway" id="UPA00342"/>
<feature type="domain" description="SIS" evidence="4">
    <location>
        <begin position="50"/>
        <end position="213"/>
    </location>
</feature>
<dbReference type="SUPFAM" id="SSF53697">
    <property type="entry name" value="SIS domain"/>
    <property type="match status" value="1"/>
</dbReference>
<dbReference type="InterPro" id="IPR046348">
    <property type="entry name" value="SIS_dom_sf"/>
</dbReference>
<dbReference type="Gene3D" id="3.40.50.10490">
    <property type="entry name" value="Glucose-6-phosphate isomerase like protein, domain 1"/>
    <property type="match status" value="1"/>
</dbReference>
<dbReference type="EMBL" id="SRKZ01000006">
    <property type="protein sequence ID" value="TGD78292.1"/>
    <property type="molecule type" value="Genomic_DNA"/>
</dbReference>
<dbReference type="Pfam" id="PF22645">
    <property type="entry name" value="GKRP_SIS_N"/>
    <property type="match status" value="1"/>
</dbReference>
<proteinExistence type="inferred from homology"/>
<feature type="active site" description="Proton donor" evidence="3">
    <location>
        <position position="78"/>
    </location>
</feature>
<dbReference type="GO" id="GO:0009254">
    <property type="term" value="P:peptidoglycan turnover"/>
    <property type="evidence" value="ECO:0007669"/>
    <property type="project" value="TreeGrafter"/>
</dbReference>
<organism evidence="5 6">
    <name type="scientific">Hymenobacter wooponensis</name>
    <dbReference type="NCBI Taxonomy" id="1525360"/>
    <lineage>
        <taxon>Bacteria</taxon>
        <taxon>Pseudomonadati</taxon>
        <taxon>Bacteroidota</taxon>
        <taxon>Cytophagia</taxon>
        <taxon>Cytophagales</taxon>
        <taxon>Hymenobacteraceae</taxon>
        <taxon>Hymenobacter</taxon>
    </lineage>
</organism>
<dbReference type="Proteomes" id="UP000298284">
    <property type="component" value="Unassembled WGS sequence"/>
</dbReference>
<dbReference type="GO" id="GO:0097173">
    <property type="term" value="P:N-acetylmuramic acid catabolic process"/>
    <property type="evidence" value="ECO:0007669"/>
    <property type="project" value="UniProtKB-UniPathway"/>
</dbReference>
<reference evidence="5 6" key="1">
    <citation type="submission" date="2019-04" db="EMBL/GenBank/DDBJ databases">
        <authorList>
            <person name="Feng G."/>
            <person name="Zhang J."/>
            <person name="Zhu H."/>
        </authorList>
    </citation>
    <scope>NUCLEOTIDE SEQUENCE [LARGE SCALE GENOMIC DNA]</scope>
    <source>
        <strain evidence="5 6">JCM 19491</strain>
    </source>
</reference>
<comment type="function">
    <text evidence="3">Specifically catalyzes the cleavage of the D-lactyl ether substituent of MurNAc 6-phosphate, producing GlcNAc 6-phosphate and D-lactate.</text>
</comment>
<dbReference type="AlphaFoldDB" id="A0A4Z0MEW1"/>
<comment type="subunit">
    <text evidence="3">Homodimer.</text>
</comment>
<keyword evidence="2 3" id="KW-0119">Carbohydrate metabolism</keyword>
<evidence type="ECO:0000313" key="6">
    <source>
        <dbReference type="Proteomes" id="UP000298284"/>
    </source>
</evidence>
<keyword evidence="6" id="KW-1185">Reference proteome</keyword>
<evidence type="ECO:0000256" key="3">
    <source>
        <dbReference type="HAMAP-Rule" id="MF_00068"/>
    </source>
</evidence>
<accession>A0A4Z0MEW1</accession>
<dbReference type="FunFam" id="3.40.50.10490:FF:000014">
    <property type="entry name" value="N-acetylmuramic acid 6-phosphate etherase"/>
    <property type="match status" value="1"/>
</dbReference>
<comment type="miscellaneous">
    <text evidence="3">A lyase-type mechanism (elimination/hydration) is suggested for the cleavage of the lactyl ether bond of MurNAc 6-phosphate, with the formation of an alpha,beta-unsaturated aldehyde intermediate with (E)-stereochemistry, followed by the syn addition of water to give product.</text>
</comment>
<sequence length="268" mass="28343">MSTTETPSLFNNLETLSTQEILMGINSVDQTVPQAVAQALPQIDALVEATVARLGQGGRLFYIGAGTSGRLGILDASECPPTFGVPQGVVIGLIAGGDTAIRKAVENAEDDVNQAWQDLLAYNINEQDIVVGIAASGRTPYVIGGLEQARQRGIATGCIVCNAGSTVASVAEFAVEVVTGPEFVTGSTRMKAGTAQKLVLNMLTTATFIRLGRVKGNKMVDMQLSNAKLVDRGERMLMDELQISQTEAADLLRQHGSVRAALEARQQQ</sequence>
<dbReference type="NCBIfam" id="TIGR00274">
    <property type="entry name" value="N-acetylmuramic acid 6-phosphate etherase"/>
    <property type="match status" value="1"/>
</dbReference>
<dbReference type="InterPro" id="IPR040190">
    <property type="entry name" value="MURQ/GCKR"/>
</dbReference>
<evidence type="ECO:0000313" key="5">
    <source>
        <dbReference type="EMBL" id="TGD78292.1"/>
    </source>
</evidence>
<dbReference type="GO" id="GO:0016835">
    <property type="term" value="F:carbon-oxygen lyase activity"/>
    <property type="evidence" value="ECO:0007669"/>
    <property type="project" value="UniProtKB-UniRule"/>
</dbReference>
<dbReference type="CDD" id="cd05007">
    <property type="entry name" value="SIS_Etherase"/>
    <property type="match status" value="1"/>
</dbReference>
<dbReference type="HAMAP" id="MF_00068">
    <property type="entry name" value="MurQ"/>
    <property type="match status" value="1"/>
</dbReference>
<comment type="similarity">
    <text evidence="3">Belongs to the GCKR-like family. MurNAc-6-P etherase subfamily.</text>
</comment>